<feature type="transmembrane region" description="Helical" evidence="6">
    <location>
        <begin position="310"/>
        <end position="330"/>
    </location>
</feature>
<feature type="domain" description="Phosphatidic acid phosphatase type 2/haloperoxidase" evidence="7">
    <location>
        <begin position="82"/>
        <end position="194"/>
    </location>
</feature>
<dbReference type="Gene3D" id="1.20.144.10">
    <property type="entry name" value="Phosphatidic acid phosphatase type 2/haloperoxidase"/>
    <property type="match status" value="1"/>
</dbReference>
<feature type="transmembrane region" description="Helical" evidence="6">
    <location>
        <begin position="381"/>
        <end position="406"/>
    </location>
</feature>
<feature type="transmembrane region" description="Helical" evidence="6">
    <location>
        <begin position="156"/>
        <end position="175"/>
    </location>
</feature>
<dbReference type="SMART" id="SM00014">
    <property type="entry name" value="acidPPc"/>
    <property type="match status" value="1"/>
</dbReference>
<evidence type="ECO:0000256" key="4">
    <source>
        <dbReference type="ARBA" id="ARBA00022989"/>
    </source>
</evidence>
<feature type="transmembrane region" description="Helical" evidence="6">
    <location>
        <begin position="181"/>
        <end position="201"/>
    </location>
</feature>
<dbReference type="InterPro" id="IPR007267">
    <property type="entry name" value="GtrA_DPMS_TM"/>
</dbReference>
<dbReference type="STRING" id="570277.EZMO1_2159"/>
<feature type="transmembrane region" description="Helical" evidence="6">
    <location>
        <begin position="351"/>
        <end position="369"/>
    </location>
</feature>
<dbReference type="PATRIC" id="fig|570277.3.peg.2327"/>
<dbReference type="PANTHER" id="PTHR38459:SF1">
    <property type="entry name" value="PROPHAGE BACTOPRENOL-LINKED GLUCOSE TRANSLOCASE HOMOLOG"/>
    <property type="match status" value="1"/>
</dbReference>
<evidence type="ECO:0000256" key="5">
    <source>
        <dbReference type="ARBA" id="ARBA00023136"/>
    </source>
</evidence>
<dbReference type="EMBL" id="CP013251">
    <property type="protein sequence ID" value="AMO56270.1"/>
    <property type="molecule type" value="Genomic_DNA"/>
</dbReference>
<keyword evidence="3 6" id="KW-0812">Transmembrane</keyword>
<dbReference type="InterPro" id="IPR051401">
    <property type="entry name" value="GtrA_CellWall_Glycosyl"/>
</dbReference>
<evidence type="ECO:0000256" key="1">
    <source>
        <dbReference type="ARBA" id="ARBA00004141"/>
    </source>
</evidence>
<dbReference type="GO" id="GO:0005886">
    <property type="term" value="C:plasma membrane"/>
    <property type="evidence" value="ECO:0007669"/>
    <property type="project" value="TreeGrafter"/>
</dbReference>
<keyword evidence="4 6" id="KW-1133">Transmembrane helix</keyword>
<dbReference type="Pfam" id="PF01569">
    <property type="entry name" value="PAP2"/>
    <property type="match status" value="1"/>
</dbReference>
<dbReference type="Proteomes" id="UP000071065">
    <property type="component" value="Chromosome"/>
</dbReference>
<feature type="transmembrane region" description="Helical" evidence="6">
    <location>
        <begin position="236"/>
        <end position="258"/>
    </location>
</feature>
<feature type="transmembrane region" description="Helical" evidence="6">
    <location>
        <begin position="84"/>
        <end position="104"/>
    </location>
</feature>
<dbReference type="InterPro" id="IPR000326">
    <property type="entry name" value="PAP2/HPO"/>
</dbReference>
<proteinExistence type="inferred from homology"/>
<evidence type="ECO:0000313" key="9">
    <source>
        <dbReference type="Proteomes" id="UP000071065"/>
    </source>
</evidence>
<sequence>MLQSFYPDQNPYFNLLKWATLLLLPFALIFHFDSINQSAFLWLNHPANTVGGDALWVVLTNFGDGFFLFPLTMLLFVLKPKQQLSVILTMLVGAVLLNGGKAVIDSLRPAGELGSDMLNIIGPTVRKNSLPSGHTGTVFLMVGLVLAHFKGAIRWWILLFGALVAFSRIVVGAHWPQDLVWGIWVGILSTYIGCTLADNIGSGLKSRLFLLFLTAVCAVFLPFYDNGFQEYFPFLIYWQYALSALSLVLMLVTLFTLYKDYLEADLLVEGTLVNKLYKLVHRLVKFGLVGATGFVVDMGIYWLMSVALGIPHLVARGGSYWVAASWNWYWNRTFTFNHVVKSKKAPQWIKYLSMCMVSFLPNWGSYYLLTEFVPFFADFKMLAMIAGVLAGMMFNFTFASVFIFAAGRDAGVREG</sequence>
<keyword evidence="5 6" id="KW-0472">Membrane</keyword>
<dbReference type="SUPFAM" id="SSF48317">
    <property type="entry name" value="Acid phosphatase/Vanadium-dependent haloperoxidase"/>
    <property type="match status" value="1"/>
</dbReference>
<feature type="transmembrane region" description="Helical" evidence="6">
    <location>
        <begin position="54"/>
        <end position="77"/>
    </location>
</feature>
<evidence type="ECO:0000259" key="7">
    <source>
        <dbReference type="SMART" id="SM00014"/>
    </source>
</evidence>
<keyword evidence="8" id="KW-0808">Transferase</keyword>
<protein>
    <submittedName>
        <fullName evidence="8">Glycosyltransferase</fullName>
    </submittedName>
</protein>
<evidence type="ECO:0000256" key="2">
    <source>
        <dbReference type="ARBA" id="ARBA00009399"/>
    </source>
</evidence>
<dbReference type="GO" id="GO:0000271">
    <property type="term" value="P:polysaccharide biosynthetic process"/>
    <property type="evidence" value="ECO:0007669"/>
    <property type="project" value="InterPro"/>
</dbReference>
<reference evidence="8 9" key="1">
    <citation type="journal article" date="2016" name="Front. Microbiol.">
        <title>Genomic Insight into the Host-Endosymbiont Relationship of Endozoicomonas montiporae CL-33(T) with its Coral Host.</title>
        <authorList>
            <person name="Ding J.-Y."/>
            <person name="Shiu J.-H."/>
            <person name="Chen W.-M."/>
            <person name="Chiang Y.-R."/>
            <person name="Tang S.-L."/>
        </authorList>
    </citation>
    <scope>NUCLEOTIDE SEQUENCE [LARGE SCALE GENOMIC DNA]</scope>
    <source>
        <strain evidence="8 9">CL-33</strain>
    </source>
</reference>
<evidence type="ECO:0000256" key="6">
    <source>
        <dbReference type="SAM" id="Phobius"/>
    </source>
</evidence>
<feature type="transmembrane region" description="Helical" evidence="6">
    <location>
        <begin position="132"/>
        <end position="149"/>
    </location>
</feature>
<organism evidence="8 9">
    <name type="scientific">Endozoicomonas montiporae CL-33</name>
    <dbReference type="NCBI Taxonomy" id="570277"/>
    <lineage>
        <taxon>Bacteria</taxon>
        <taxon>Pseudomonadati</taxon>
        <taxon>Pseudomonadota</taxon>
        <taxon>Gammaproteobacteria</taxon>
        <taxon>Oceanospirillales</taxon>
        <taxon>Endozoicomonadaceae</taxon>
        <taxon>Endozoicomonas</taxon>
    </lineage>
</organism>
<dbReference type="InterPro" id="IPR036938">
    <property type="entry name" value="PAP2/HPO_sf"/>
</dbReference>
<dbReference type="PANTHER" id="PTHR38459">
    <property type="entry name" value="PROPHAGE BACTOPRENOL-LINKED GLUCOSE TRANSLOCASE HOMOLOG"/>
    <property type="match status" value="1"/>
</dbReference>
<accession>A0A142BBZ4</accession>
<dbReference type="Pfam" id="PF04138">
    <property type="entry name" value="GtrA_DPMS_TM"/>
    <property type="match status" value="1"/>
</dbReference>
<gene>
    <name evidence="8" type="ORF">EZMO1_2159</name>
</gene>
<feature type="transmembrane region" description="Helical" evidence="6">
    <location>
        <begin position="208"/>
        <end position="224"/>
    </location>
</feature>
<comment type="subcellular location">
    <subcellularLocation>
        <location evidence="1">Membrane</location>
        <topology evidence="1">Multi-pass membrane protein</topology>
    </subcellularLocation>
</comment>
<evidence type="ECO:0000256" key="3">
    <source>
        <dbReference type="ARBA" id="ARBA00022692"/>
    </source>
</evidence>
<dbReference type="AlphaFoldDB" id="A0A142BBZ4"/>
<evidence type="ECO:0000313" key="8">
    <source>
        <dbReference type="EMBL" id="AMO56270.1"/>
    </source>
</evidence>
<feature type="transmembrane region" description="Helical" evidence="6">
    <location>
        <begin position="283"/>
        <end position="304"/>
    </location>
</feature>
<name>A0A142BBZ4_9GAMM</name>
<feature type="transmembrane region" description="Helical" evidence="6">
    <location>
        <begin position="12"/>
        <end position="34"/>
    </location>
</feature>
<comment type="similarity">
    <text evidence="2">Belongs to the GtrA family.</text>
</comment>
<dbReference type="GO" id="GO:0016740">
    <property type="term" value="F:transferase activity"/>
    <property type="evidence" value="ECO:0007669"/>
    <property type="project" value="UniProtKB-KW"/>
</dbReference>
<dbReference type="KEGG" id="emp:EZMO1_2159"/>